<protein>
    <submittedName>
        <fullName evidence="2">Uncharacterized protein</fullName>
    </submittedName>
</protein>
<feature type="region of interest" description="Disordered" evidence="1">
    <location>
        <begin position="1"/>
        <end position="76"/>
    </location>
</feature>
<proteinExistence type="predicted"/>
<accession>A0AAN7WUY4</accession>
<organism evidence="2 3">
    <name type="scientific">Eleginops maclovinus</name>
    <name type="common">Patagonian blennie</name>
    <name type="synonym">Eleginus maclovinus</name>
    <dbReference type="NCBI Taxonomy" id="56733"/>
    <lineage>
        <taxon>Eukaryota</taxon>
        <taxon>Metazoa</taxon>
        <taxon>Chordata</taxon>
        <taxon>Craniata</taxon>
        <taxon>Vertebrata</taxon>
        <taxon>Euteleostomi</taxon>
        <taxon>Actinopterygii</taxon>
        <taxon>Neopterygii</taxon>
        <taxon>Teleostei</taxon>
        <taxon>Neoteleostei</taxon>
        <taxon>Acanthomorphata</taxon>
        <taxon>Eupercaria</taxon>
        <taxon>Perciformes</taxon>
        <taxon>Notothenioidei</taxon>
        <taxon>Eleginopidae</taxon>
        <taxon>Eleginops</taxon>
    </lineage>
</organism>
<reference evidence="2 3" key="1">
    <citation type="journal article" date="2023" name="Genes (Basel)">
        <title>Chromosome-Level Genome Assembly and Circadian Gene Repertoire of the Patagonia Blennie Eleginops maclovinus-The Closest Ancestral Proxy of Antarctic Cryonotothenioids.</title>
        <authorList>
            <person name="Cheng C.C."/>
            <person name="Rivera-Colon A.G."/>
            <person name="Minhas B.F."/>
            <person name="Wilson L."/>
            <person name="Rayamajhi N."/>
            <person name="Vargas-Chacoff L."/>
            <person name="Catchen J.M."/>
        </authorList>
    </citation>
    <scope>NUCLEOTIDE SEQUENCE [LARGE SCALE GENOMIC DNA]</scope>
    <source>
        <strain evidence="2">JMC-PN-2008</strain>
    </source>
</reference>
<evidence type="ECO:0000256" key="1">
    <source>
        <dbReference type="SAM" id="MobiDB-lite"/>
    </source>
</evidence>
<dbReference type="AlphaFoldDB" id="A0AAN7WUY4"/>
<dbReference type="Proteomes" id="UP001346869">
    <property type="component" value="Unassembled WGS sequence"/>
</dbReference>
<keyword evidence="3" id="KW-1185">Reference proteome</keyword>
<reference evidence="2 3" key="2">
    <citation type="journal article" date="2023" name="Mol. Biol. Evol.">
        <title>Genomics of Secondarily Temperate Adaptation in the Only Non-Antarctic Icefish.</title>
        <authorList>
            <person name="Rivera-Colon A.G."/>
            <person name="Rayamajhi N."/>
            <person name="Minhas B.F."/>
            <person name="Madrigal G."/>
            <person name="Bilyk K.T."/>
            <person name="Yoon V."/>
            <person name="Hune M."/>
            <person name="Gregory S."/>
            <person name="Cheng C.H.C."/>
            <person name="Catchen J.M."/>
        </authorList>
    </citation>
    <scope>NUCLEOTIDE SEQUENCE [LARGE SCALE GENOMIC DNA]</scope>
    <source>
        <strain evidence="2">JMC-PN-2008</strain>
    </source>
</reference>
<dbReference type="EMBL" id="JAUZQC010000024">
    <property type="protein sequence ID" value="KAK5849060.1"/>
    <property type="molecule type" value="Genomic_DNA"/>
</dbReference>
<name>A0AAN7WUY4_ELEMC</name>
<evidence type="ECO:0000313" key="2">
    <source>
        <dbReference type="EMBL" id="KAK5849060.1"/>
    </source>
</evidence>
<gene>
    <name evidence="2" type="ORF">PBY51_008734</name>
</gene>
<feature type="compositionally biased region" description="Basic and acidic residues" evidence="1">
    <location>
        <begin position="23"/>
        <end position="37"/>
    </location>
</feature>
<evidence type="ECO:0000313" key="3">
    <source>
        <dbReference type="Proteomes" id="UP001346869"/>
    </source>
</evidence>
<comment type="caution">
    <text evidence="2">The sequence shown here is derived from an EMBL/GenBank/DDBJ whole genome shotgun (WGS) entry which is preliminary data.</text>
</comment>
<sequence>MRGNNRSLYGKRQNRVEAVVRSGRGDETKRDEKDDLHCGVFSHSAMKDTGEESSGPLPAAEQSHPCAASTPPNEAH</sequence>